<evidence type="ECO:0000256" key="8">
    <source>
        <dbReference type="ARBA" id="ARBA00022833"/>
    </source>
</evidence>
<dbReference type="Proteomes" id="UP001251528">
    <property type="component" value="Unassembled WGS sequence"/>
</dbReference>
<reference evidence="16" key="1">
    <citation type="submission" date="2023-06" db="EMBL/GenBank/DDBJ databases">
        <title>Conoideocrella luteorostrata (Hypocreales: Clavicipitaceae), a potential biocontrol fungus for elongate hemlock scale in United States Christmas tree production areas.</title>
        <authorList>
            <person name="Barrett H."/>
            <person name="Lovett B."/>
            <person name="Macias A.M."/>
            <person name="Stajich J.E."/>
            <person name="Kasson M.T."/>
        </authorList>
    </citation>
    <scope>NUCLEOTIDE SEQUENCE</scope>
    <source>
        <strain evidence="16">ARSEF 14590</strain>
    </source>
</reference>
<keyword evidence="11" id="KW-0325">Glycoprotein</keyword>
<dbReference type="InterPro" id="IPR018247">
    <property type="entry name" value="EF_Hand_1_Ca_BS"/>
</dbReference>
<keyword evidence="17" id="KW-1185">Reference proteome</keyword>
<proteinExistence type="inferred from homology"/>
<dbReference type="GO" id="GO:0008235">
    <property type="term" value="F:metalloexopeptidase activity"/>
    <property type="evidence" value="ECO:0007669"/>
    <property type="project" value="InterPro"/>
</dbReference>
<comment type="caution">
    <text evidence="16">The sequence shown here is derived from an EMBL/GenBank/DDBJ whole genome shotgun (WGS) entry which is preliminary data.</text>
</comment>
<dbReference type="AlphaFoldDB" id="A0AAJ0CWU3"/>
<protein>
    <recommendedName>
        <fullName evidence="14">Peptide hydrolase</fullName>
        <ecNumber evidence="14">3.4.-.-</ecNumber>
    </recommendedName>
</protein>
<dbReference type="FunFam" id="3.40.630.10:FF:000042">
    <property type="entry name" value="Peptide hydrolase"/>
    <property type="match status" value="1"/>
</dbReference>
<dbReference type="EMBL" id="JASWJB010000051">
    <property type="protein sequence ID" value="KAK2605832.1"/>
    <property type="molecule type" value="Genomic_DNA"/>
</dbReference>
<name>A0AAJ0CWU3_9HYPO</name>
<comment type="subunit">
    <text evidence="2">Monomer.</text>
</comment>
<comment type="similarity">
    <text evidence="13">Belongs to the peptidase M28 family. M28E subfamily.</text>
</comment>
<evidence type="ECO:0000256" key="14">
    <source>
        <dbReference type="RuleBase" id="RU361240"/>
    </source>
</evidence>
<evidence type="ECO:0000256" key="6">
    <source>
        <dbReference type="ARBA" id="ARBA00022729"/>
    </source>
</evidence>
<keyword evidence="5 14" id="KW-0479">Metal-binding</keyword>
<dbReference type="CDD" id="cd03879">
    <property type="entry name" value="M28_AAP"/>
    <property type="match status" value="1"/>
</dbReference>
<keyword evidence="9" id="KW-0865">Zymogen</keyword>
<dbReference type="GO" id="GO:0006508">
    <property type="term" value="P:proteolysis"/>
    <property type="evidence" value="ECO:0007669"/>
    <property type="project" value="UniProtKB-KW"/>
</dbReference>
<gene>
    <name evidence="16" type="primary">LAP1</name>
    <name evidence="16" type="ORF">QQS21_003786</name>
</gene>
<dbReference type="InterPro" id="IPR007484">
    <property type="entry name" value="Peptidase_M28"/>
</dbReference>
<sequence length="382" mass="42798">MRFGHALLVASVPSITSARFYQQIEADNVVLNPDEKFLVETAPGETQWVTDEEKWQLRRDGQRFMDITATRNLGTSHVFGKSTVQFPKKCVLQKEVGELAKGLDKTCMRQNLEKLTSFHTRYYRSEFGRKSSDWVLGRVKQIIKEAKAEGNVTARSFPHTWKQSSVIATIPGKSNRTIIIGAHQDSINLWLPILAAPGADDDGSGTVTIMEVFRTLLKSTKVINGEAQNTIEFHWYSAEEGGLLGSQAIFQEYENQQRDVKAMLQQDMTGYIKGTLDAGLPESVGVIVDYVDPGLTKFVKTVIEEYCNIPWVETKCGYACSDHASASKAGYPAAFVIESSFDKADKHIHTTSDTIDRLSFEHMLEHAKMTLGLVYELGFHKF</sequence>
<dbReference type="GO" id="GO:0046872">
    <property type="term" value="F:metal ion binding"/>
    <property type="evidence" value="ECO:0007669"/>
    <property type="project" value="UniProtKB-KW"/>
</dbReference>
<evidence type="ECO:0000256" key="10">
    <source>
        <dbReference type="ARBA" id="ARBA00023157"/>
    </source>
</evidence>
<dbReference type="GO" id="GO:0004177">
    <property type="term" value="F:aminopeptidase activity"/>
    <property type="evidence" value="ECO:0007669"/>
    <property type="project" value="UniProtKB-KW"/>
</dbReference>
<evidence type="ECO:0000256" key="13">
    <source>
        <dbReference type="ARBA" id="ARBA00043962"/>
    </source>
</evidence>
<comment type="function">
    <text evidence="12">Extracellular aminopeptidase that allows assimilation of proteinaceous substrates.</text>
</comment>
<dbReference type="PANTHER" id="PTHR12147:SF56">
    <property type="entry name" value="AMINOPEPTIDASE YDR415C-RELATED"/>
    <property type="match status" value="1"/>
</dbReference>
<evidence type="ECO:0000313" key="17">
    <source>
        <dbReference type="Proteomes" id="UP001251528"/>
    </source>
</evidence>
<keyword evidence="8 14" id="KW-0862">Zinc</keyword>
<evidence type="ECO:0000256" key="4">
    <source>
        <dbReference type="ARBA" id="ARBA00022670"/>
    </source>
</evidence>
<dbReference type="Pfam" id="PF04389">
    <property type="entry name" value="Peptidase_M28"/>
    <property type="match status" value="1"/>
</dbReference>
<evidence type="ECO:0000259" key="15">
    <source>
        <dbReference type="Pfam" id="PF04389"/>
    </source>
</evidence>
<evidence type="ECO:0000256" key="9">
    <source>
        <dbReference type="ARBA" id="ARBA00023145"/>
    </source>
</evidence>
<keyword evidence="7 14" id="KW-0378">Hydrolase</keyword>
<organism evidence="16 17">
    <name type="scientific">Conoideocrella luteorostrata</name>
    <dbReference type="NCBI Taxonomy" id="1105319"/>
    <lineage>
        <taxon>Eukaryota</taxon>
        <taxon>Fungi</taxon>
        <taxon>Dikarya</taxon>
        <taxon>Ascomycota</taxon>
        <taxon>Pezizomycotina</taxon>
        <taxon>Sordariomycetes</taxon>
        <taxon>Hypocreomycetidae</taxon>
        <taxon>Hypocreales</taxon>
        <taxon>Clavicipitaceae</taxon>
        <taxon>Conoideocrella</taxon>
    </lineage>
</organism>
<dbReference type="PANTHER" id="PTHR12147">
    <property type="entry name" value="METALLOPEPTIDASE M28 FAMILY MEMBER"/>
    <property type="match status" value="1"/>
</dbReference>
<keyword evidence="10" id="KW-1015">Disulfide bond</keyword>
<accession>A0AAJ0CWU3</accession>
<dbReference type="SUPFAM" id="SSF53187">
    <property type="entry name" value="Zn-dependent exopeptidases"/>
    <property type="match status" value="1"/>
</dbReference>
<evidence type="ECO:0000256" key="12">
    <source>
        <dbReference type="ARBA" id="ARBA00043843"/>
    </source>
</evidence>
<comment type="cofactor">
    <cofactor evidence="1">
        <name>Zn(2+)</name>
        <dbReference type="ChEBI" id="CHEBI:29105"/>
    </cofactor>
</comment>
<evidence type="ECO:0000256" key="1">
    <source>
        <dbReference type="ARBA" id="ARBA00001947"/>
    </source>
</evidence>
<evidence type="ECO:0000256" key="2">
    <source>
        <dbReference type="ARBA" id="ARBA00011245"/>
    </source>
</evidence>
<evidence type="ECO:0000256" key="7">
    <source>
        <dbReference type="ARBA" id="ARBA00022801"/>
    </source>
</evidence>
<keyword evidence="6" id="KW-0732">Signal</keyword>
<evidence type="ECO:0000256" key="5">
    <source>
        <dbReference type="ARBA" id="ARBA00022723"/>
    </source>
</evidence>
<keyword evidence="4 14" id="KW-0645">Protease</keyword>
<feature type="domain" description="Peptidase M28" evidence="15">
    <location>
        <begin position="166"/>
        <end position="371"/>
    </location>
</feature>
<dbReference type="Gene3D" id="3.40.630.10">
    <property type="entry name" value="Zn peptidases"/>
    <property type="match status" value="1"/>
</dbReference>
<keyword evidence="3 16" id="KW-0031">Aminopeptidase</keyword>
<evidence type="ECO:0000256" key="3">
    <source>
        <dbReference type="ARBA" id="ARBA00022438"/>
    </source>
</evidence>
<evidence type="ECO:0000313" key="16">
    <source>
        <dbReference type="EMBL" id="KAK2605832.1"/>
    </source>
</evidence>
<evidence type="ECO:0000256" key="11">
    <source>
        <dbReference type="ARBA" id="ARBA00023180"/>
    </source>
</evidence>
<dbReference type="InterPro" id="IPR045175">
    <property type="entry name" value="M28_fam"/>
</dbReference>
<dbReference type="EC" id="3.4.-.-" evidence="14"/>
<dbReference type="PROSITE" id="PS00018">
    <property type="entry name" value="EF_HAND_1"/>
    <property type="match status" value="1"/>
</dbReference>